<evidence type="ECO:0000313" key="2">
    <source>
        <dbReference type="Proteomes" id="UP001164746"/>
    </source>
</evidence>
<proteinExistence type="predicted"/>
<organism evidence="1 2">
    <name type="scientific">Mya arenaria</name>
    <name type="common">Soft-shell clam</name>
    <dbReference type="NCBI Taxonomy" id="6604"/>
    <lineage>
        <taxon>Eukaryota</taxon>
        <taxon>Metazoa</taxon>
        <taxon>Spiralia</taxon>
        <taxon>Lophotrochozoa</taxon>
        <taxon>Mollusca</taxon>
        <taxon>Bivalvia</taxon>
        <taxon>Autobranchia</taxon>
        <taxon>Heteroconchia</taxon>
        <taxon>Euheterodonta</taxon>
        <taxon>Imparidentia</taxon>
        <taxon>Neoheterodontei</taxon>
        <taxon>Myida</taxon>
        <taxon>Myoidea</taxon>
        <taxon>Myidae</taxon>
        <taxon>Mya</taxon>
    </lineage>
</organism>
<gene>
    <name evidence="1" type="ORF">MAR_036387</name>
</gene>
<accession>A0ABY7FPU3</accession>
<protein>
    <submittedName>
        <fullName evidence="1">Uncharacterized protein</fullName>
    </submittedName>
</protein>
<evidence type="ECO:0000313" key="1">
    <source>
        <dbReference type="EMBL" id="WAR22718.1"/>
    </source>
</evidence>
<name>A0ABY7FPU3_MYAAR</name>
<sequence length="58" mass="6875">MTICSGYSLLSCIIFTANTPDRTEQCYHLVFMDFIRYCSQFKRSQHHMLTFNLHPCSH</sequence>
<dbReference type="EMBL" id="CP111024">
    <property type="protein sequence ID" value="WAR22718.1"/>
    <property type="molecule type" value="Genomic_DNA"/>
</dbReference>
<keyword evidence="2" id="KW-1185">Reference proteome</keyword>
<dbReference type="Proteomes" id="UP001164746">
    <property type="component" value="Chromosome 13"/>
</dbReference>
<reference evidence="1" key="1">
    <citation type="submission" date="2022-11" db="EMBL/GenBank/DDBJ databases">
        <title>Centuries of genome instability and evolution in soft-shell clam transmissible cancer (bioRxiv).</title>
        <authorList>
            <person name="Hart S.F.M."/>
            <person name="Yonemitsu M.A."/>
            <person name="Giersch R.M."/>
            <person name="Beal B.F."/>
            <person name="Arriagada G."/>
            <person name="Davis B.W."/>
            <person name="Ostrander E.A."/>
            <person name="Goff S.P."/>
            <person name="Metzger M.J."/>
        </authorList>
    </citation>
    <scope>NUCLEOTIDE SEQUENCE</scope>
    <source>
        <strain evidence="1">MELC-2E11</strain>
        <tissue evidence="1">Siphon/mantle</tissue>
    </source>
</reference>